<dbReference type="PANTHER" id="PTHR12832">
    <property type="entry name" value="TESTIS-SPECIFIC PROTEIN PBS13 T-COMPLEX 11"/>
    <property type="match status" value="1"/>
</dbReference>
<feature type="compositionally biased region" description="Polar residues" evidence="2">
    <location>
        <begin position="9"/>
        <end position="18"/>
    </location>
</feature>
<reference evidence="3 4" key="1">
    <citation type="submission" date="2019-04" db="EMBL/GenBank/DDBJ databases">
        <title>Comparative genomics and transcriptomics to analyze fruiting body development in filamentous ascomycetes.</title>
        <authorList>
            <consortium name="DOE Joint Genome Institute"/>
            <person name="Lutkenhaus R."/>
            <person name="Traeger S."/>
            <person name="Breuer J."/>
            <person name="Kuo A."/>
            <person name="Lipzen A."/>
            <person name="Pangilinan J."/>
            <person name="Dilworth D."/>
            <person name="Sandor L."/>
            <person name="Poggeler S."/>
            <person name="Barry K."/>
            <person name="Grigoriev I.V."/>
            <person name="Nowrousian M."/>
        </authorList>
    </citation>
    <scope>NUCLEOTIDE SEQUENCE [LARGE SCALE GENOMIC DNA]</scope>
    <source>
        <strain evidence="3 4">CBS 389.68</strain>
    </source>
</reference>
<dbReference type="EMBL" id="ML220125">
    <property type="protein sequence ID" value="TGZ80397.1"/>
    <property type="molecule type" value="Genomic_DNA"/>
</dbReference>
<protein>
    <submittedName>
        <fullName evidence="3">Tcp11-domain-containing protein</fullName>
    </submittedName>
</protein>
<dbReference type="AlphaFoldDB" id="A0A4S2MV56"/>
<dbReference type="STRING" id="341454.A0A4S2MV56"/>
<dbReference type="OrthoDB" id="276323at2759"/>
<comment type="similarity">
    <text evidence="1">Belongs to the TCP11 family.</text>
</comment>
<feature type="region of interest" description="Disordered" evidence="2">
    <location>
        <begin position="1"/>
        <end position="107"/>
    </location>
</feature>
<dbReference type="Pfam" id="PF05794">
    <property type="entry name" value="Tcp11"/>
    <property type="match status" value="1"/>
</dbReference>
<evidence type="ECO:0000256" key="2">
    <source>
        <dbReference type="SAM" id="MobiDB-lite"/>
    </source>
</evidence>
<feature type="compositionally biased region" description="Polar residues" evidence="2">
    <location>
        <begin position="26"/>
        <end position="36"/>
    </location>
</feature>
<organism evidence="3 4">
    <name type="scientific">Ascodesmis nigricans</name>
    <dbReference type="NCBI Taxonomy" id="341454"/>
    <lineage>
        <taxon>Eukaryota</taxon>
        <taxon>Fungi</taxon>
        <taxon>Dikarya</taxon>
        <taxon>Ascomycota</taxon>
        <taxon>Pezizomycotina</taxon>
        <taxon>Pezizomycetes</taxon>
        <taxon>Pezizales</taxon>
        <taxon>Ascodesmidaceae</taxon>
        <taxon>Ascodesmis</taxon>
    </lineage>
</organism>
<dbReference type="PANTHER" id="PTHR12832:SF11">
    <property type="entry name" value="LD23868P"/>
    <property type="match status" value="1"/>
</dbReference>
<proteinExistence type="inferred from homology"/>
<evidence type="ECO:0000313" key="4">
    <source>
        <dbReference type="Proteomes" id="UP000298138"/>
    </source>
</evidence>
<evidence type="ECO:0000256" key="1">
    <source>
        <dbReference type="ARBA" id="ARBA00010954"/>
    </source>
</evidence>
<name>A0A4S2MV56_9PEZI</name>
<dbReference type="Proteomes" id="UP000298138">
    <property type="component" value="Unassembled WGS sequence"/>
</dbReference>
<dbReference type="InParanoid" id="A0A4S2MV56"/>
<dbReference type="InterPro" id="IPR008862">
    <property type="entry name" value="Tcp11"/>
</dbReference>
<accession>A0A4S2MV56</accession>
<dbReference type="GO" id="GO:0010737">
    <property type="term" value="P:protein kinase A signaling"/>
    <property type="evidence" value="ECO:0007669"/>
    <property type="project" value="TreeGrafter"/>
</dbReference>
<sequence>MDPSHGHQSRTSLRSLPSEQFEAAPSTATPQTIPHTDSTRPSPPTPPTTPPPSSGYDLKASPPTPTSPSKRSSTELRPADAQNYPTKRLRVEPTRSTSSLPTCATVSPVHQPASTAFFTQPIDRPLVVTRHRSTSLPPLRNHKKRTQNYLEPPVTQQTLRELDLQEIYRNPKLRHDVVFDSQLHFRPNLDGSRGRRKREQSEQYWKEVLRDCTRLFENVREKRVMQHTAELRLPILFKTIREILVSLVPKNDRDEVMSALDPPLLMQQLQHGVLDFKKLARWLAAVLKAHCAPMRDQWVEQMVTRIAYGVDHGKTAAFVEGLKIIFGILEAMKLDVANHQIRTLRPHLVSTAVQFEQGYFHERIESGRLDIREAVAWFQNAASKADKNTDPYFVFSQAAVEMLTPTHYVQYPATFTFDFDRLDGIRDDIREATCLKVALMFFQGITHPSKRDIGQAALETLRGQLFAILSEEEGPYKWIKGSTAIALHLAKVAHEFNGNTGLVDGSSIKLAENWLGKHLRPESHIYKRIERSVIQEVTSIVVDTMKSWSSLCTSPILLAAEAHGCASLELPTIAQRISHIAFLHWRIFGHRYTASLTAKQSA</sequence>
<evidence type="ECO:0000313" key="3">
    <source>
        <dbReference type="EMBL" id="TGZ80397.1"/>
    </source>
</evidence>
<gene>
    <name evidence="3" type="ORF">EX30DRAFT_307712</name>
</gene>
<keyword evidence="4" id="KW-1185">Reference proteome</keyword>
<feature type="compositionally biased region" description="Pro residues" evidence="2">
    <location>
        <begin position="41"/>
        <end position="53"/>
    </location>
</feature>
<feature type="compositionally biased region" description="Polar residues" evidence="2">
    <location>
        <begin position="94"/>
        <end position="105"/>
    </location>
</feature>